<evidence type="ECO:0008006" key="3">
    <source>
        <dbReference type="Google" id="ProtNLM"/>
    </source>
</evidence>
<gene>
    <name evidence="1" type="ORF">Shyd_25250</name>
</gene>
<protein>
    <recommendedName>
        <fullName evidence="3">FXSXX-COOH protein</fullName>
    </recommendedName>
</protein>
<evidence type="ECO:0000313" key="1">
    <source>
        <dbReference type="EMBL" id="GHI21154.1"/>
    </source>
</evidence>
<dbReference type="RefSeq" id="WP_043226266.1">
    <property type="nucleotide sequence ID" value="NZ_BNBS01000030.1"/>
</dbReference>
<proteinExistence type="predicted"/>
<reference evidence="1" key="1">
    <citation type="submission" date="2024-05" db="EMBL/GenBank/DDBJ databases">
        <title>Whole genome shotgun sequence of Streptomyces hydrogenans NBRC 13475.</title>
        <authorList>
            <person name="Komaki H."/>
            <person name="Tamura T."/>
        </authorList>
    </citation>
    <scope>NUCLEOTIDE SEQUENCE</scope>
    <source>
        <strain evidence="1">NBRC 13475</strain>
    </source>
</reference>
<evidence type="ECO:0000313" key="2">
    <source>
        <dbReference type="Proteomes" id="UP001052739"/>
    </source>
</evidence>
<accession>A0ABQ3P809</accession>
<dbReference type="EMBL" id="BNDW01000019">
    <property type="protein sequence ID" value="GHI21154.1"/>
    <property type="molecule type" value="Genomic_DNA"/>
</dbReference>
<organism evidence="1 2">
    <name type="scientific">Streptomyces hydrogenans</name>
    <dbReference type="NCBI Taxonomy" id="1873719"/>
    <lineage>
        <taxon>Bacteria</taxon>
        <taxon>Bacillati</taxon>
        <taxon>Actinomycetota</taxon>
        <taxon>Actinomycetes</taxon>
        <taxon>Kitasatosporales</taxon>
        <taxon>Streptomycetaceae</taxon>
        <taxon>Streptomyces</taxon>
    </lineage>
</organism>
<dbReference type="GeneID" id="94005487"/>
<sequence length="59" mass="6396">MRTSTENVGSELVDLSEVPLSALRTQSPLLHASSLDRLLRQIELPRVHFGEQEGPGGGN</sequence>
<name>A0ABQ3P809_9ACTN</name>
<comment type="caution">
    <text evidence="1">The sequence shown here is derived from an EMBL/GenBank/DDBJ whole genome shotgun (WGS) entry which is preliminary data.</text>
</comment>
<keyword evidence="2" id="KW-1185">Reference proteome</keyword>
<dbReference type="Proteomes" id="UP001052739">
    <property type="component" value="Unassembled WGS sequence"/>
</dbReference>